<feature type="transmembrane region" description="Helical" evidence="1">
    <location>
        <begin position="6"/>
        <end position="25"/>
    </location>
</feature>
<feature type="transmembrane region" description="Helical" evidence="1">
    <location>
        <begin position="70"/>
        <end position="90"/>
    </location>
</feature>
<organism evidence="2 3">
    <name type="scientific">Blautia hansenii</name>
    <name type="common">Ruminococcus hansenii</name>
    <dbReference type="NCBI Taxonomy" id="1322"/>
    <lineage>
        <taxon>Bacteria</taxon>
        <taxon>Bacillati</taxon>
        <taxon>Bacillota</taxon>
        <taxon>Clostridia</taxon>
        <taxon>Lachnospirales</taxon>
        <taxon>Lachnospiraceae</taxon>
        <taxon>Blautia</taxon>
    </lineage>
</organism>
<accession>A0ABX2I8N6</accession>
<dbReference type="EMBL" id="JAAITA010000012">
    <property type="protein sequence ID" value="NSJ86524.1"/>
    <property type="molecule type" value="Genomic_DNA"/>
</dbReference>
<evidence type="ECO:0000313" key="3">
    <source>
        <dbReference type="Proteomes" id="UP000822142"/>
    </source>
</evidence>
<gene>
    <name evidence="2" type="ORF">G5A70_10175</name>
</gene>
<proteinExistence type="predicted"/>
<keyword evidence="1" id="KW-0472">Membrane</keyword>
<protein>
    <submittedName>
        <fullName evidence="2">Uncharacterized protein</fullName>
    </submittedName>
</protein>
<keyword evidence="1" id="KW-1133">Transmembrane helix</keyword>
<reference evidence="2 3" key="1">
    <citation type="journal article" date="2020" name="Cell Host Microbe">
        <title>Functional and Genomic Variation between Human-Derived Isolates of Lachnospiraceae Reveals Inter- and Intra-Species Diversity.</title>
        <authorList>
            <person name="Sorbara M.T."/>
            <person name="Littmann E.R."/>
            <person name="Fontana E."/>
            <person name="Moody T.U."/>
            <person name="Kohout C.E."/>
            <person name="Gjonbalaj M."/>
            <person name="Eaton V."/>
            <person name="Seok R."/>
            <person name="Leiner I.M."/>
            <person name="Pamer E.G."/>
        </authorList>
    </citation>
    <scope>NUCLEOTIDE SEQUENCE [LARGE SCALE GENOMIC DNA]</scope>
    <source>
        <strain evidence="2 3">MSK.15.26</strain>
    </source>
</reference>
<name>A0ABX2I8N6_BLAHA</name>
<dbReference type="RefSeq" id="WP_173749538.1">
    <property type="nucleotide sequence ID" value="NZ_JAAITA010000012.1"/>
</dbReference>
<feature type="transmembrane region" description="Helical" evidence="1">
    <location>
        <begin position="46"/>
        <end position="64"/>
    </location>
</feature>
<evidence type="ECO:0000313" key="2">
    <source>
        <dbReference type="EMBL" id="NSJ86524.1"/>
    </source>
</evidence>
<evidence type="ECO:0000256" key="1">
    <source>
        <dbReference type="SAM" id="Phobius"/>
    </source>
</evidence>
<keyword evidence="1" id="KW-0812">Transmembrane</keyword>
<comment type="caution">
    <text evidence="2">The sequence shown here is derived from an EMBL/GenBank/DDBJ whole genome shotgun (WGS) entry which is preliminary data.</text>
</comment>
<sequence>MFLMAISILVIVETIGFFLAKRYDMSEKVDKGIEICYWKLSYRRKFIRTLCFIPVSVIIIIEFYKEFQSYMFTGIIGVVFFISIFIQAFYNYKRWKNEIEE</sequence>
<dbReference type="Proteomes" id="UP000822142">
    <property type="component" value="Unassembled WGS sequence"/>
</dbReference>
<keyword evidence="3" id="KW-1185">Reference proteome</keyword>